<sequence length="175" mass="19163">MTEMSAGVAELKRRLPHRHPMLLLDRVVRVEPGARLIARKAVTCNEPWYERLADDAAERDHDYPVVLLVESCCQAAGLLATWDAPVPDARGDRVMLFGGISGVRFTGRVRPGDVVEHQVRQTRSFADTVIFEGRSTVGDETVMEIEQLVIAFRPGAGLATATPATADRARGGRTT</sequence>
<dbReference type="EMBL" id="LK022848">
    <property type="protein sequence ID" value="CDR15642.1"/>
    <property type="molecule type" value="Genomic_DNA"/>
</dbReference>
<evidence type="ECO:0000313" key="3">
    <source>
        <dbReference type="EMBL" id="CDR15642.1"/>
    </source>
</evidence>
<dbReference type="Gene3D" id="3.10.129.10">
    <property type="entry name" value="Hotdog Thioesterase"/>
    <property type="match status" value="1"/>
</dbReference>
<evidence type="ECO:0000313" key="5">
    <source>
        <dbReference type="Proteomes" id="UP000756710"/>
    </source>
</evidence>
<evidence type="ECO:0000256" key="2">
    <source>
        <dbReference type="ARBA" id="ARBA00023239"/>
    </source>
</evidence>
<dbReference type="InterPro" id="IPR029069">
    <property type="entry name" value="HotDog_dom_sf"/>
</dbReference>
<evidence type="ECO:0000256" key="1">
    <source>
        <dbReference type="ARBA" id="ARBA00009174"/>
    </source>
</evidence>
<evidence type="ECO:0000313" key="4">
    <source>
        <dbReference type="EMBL" id="MBP2068469.1"/>
    </source>
</evidence>
<dbReference type="Proteomes" id="UP000756710">
    <property type="component" value="Unassembled WGS sequence"/>
</dbReference>
<dbReference type="Pfam" id="PF07977">
    <property type="entry name" value="FabA"/>
    <property type="match status" value="1"/>
</dbReference>
<keyword evidence="5" id="KW-1185">Reference proteome</keyword>
<dbReference type="InterPro" id="IPR013114">
    <property type="entry name" value="FabA_FabZ"/>
</dbReference>
<keyword evidence="2 4" id="KW-0456">Lyase</keyword>
<protein>
    <submittedName>
        <fullName evidence="4">3-hydroxyacyl-[acyl-carrier-protein] dehydratase</fullName>
        <ecNumber evidence="4">4.2.1.59</ecNumber>
    </submittedName>
    <submittedName>
        <fullName evidence="3">Beta-hydroxyacyl-(Acyl-carrier-protein)dehydratase FabA/FabZ</fullName>
    </submittedName>
</protein>
<accession>A0A061AA47</accession>
<organism evidence="3">
    <name type="scientific">Streptomyces iranensis</name>
    <dbReference type="NCBI Taxonomy" id="576784"/>
    <lineage>
        <taxon>Bacteria</taxon>
        <taxon>Bacillati</taxon>
        <taxon>Actinomycetota</taxon>
        <taxon>Actinomycetes</taxon>
        <taxon>Kitasatosporales</taxon>
        <taxon>Streptomycetaceae</taxon>
        <taxon>Streptomyces</taxon>
        <taxon>Streptomyces violaceusniger group</taxon>
    </lineage>
</organism>
<dbReference type="EMBL" id="JAGGLR010000042">
    <property type="protein sequence ID" value="MBP2068469.1"/>
    <property type="molecule type" value="Genomic_DNA"/>
</dbReference>
<dbReference type="CDD" id="cd01288">
    <property type="entry name" value="FabZ"/>
    <property type="match status" value="1"/>
</dbReference>
<reference evidence="3" key="1">
    <citation type="submission" date="2014-05" db="EMBL/GenBank/DDBJ databases">
        <authorList>
            <person name="Horn Fabian"/>
        </authorList>
    </citation>
    <scope>NUCLEOTIDE SEQUENCE</scope>
</reference>
<dbReference type="EC" id="4.2.1.59" evidence="4"/>
<dbReference type="HOGENOM" id="CLU_078912_2_0_11"/>
<proteinExistence type="inferred from homology"/>
<dbReference type="PANTHER" id="PTHR30272:SF1">
    <property type="entry name" value="3-HYDROXYACYL-[ACYL-CARRIER-PROTEIN] DEHYDRATASE"/>
    <property type="match status" value="1"/>
</dbReference>
<reference evidence="4 5" key="2">
    <citation type="submission" date="2021-03" db="EMBL/GenBank/DDBJ databases">
        <title>Genomic Encyclopedia of Type Strains, Phase IV (KMG-IV): sequencing the most valuable type-strain genomes for metagenomic binning, comparative biology and taxonomic classification.</title>
        <authorList>
            <person name="Goeker M."/>
        </authorList>
    </citation>
    <scope>NUCLEOTIDE SEQUENCE [LARGE SCALE GENOMIC DNA]</scope>
    <source>
        <strain evidence="4 5">DSM 41954</strain>
    </source>
</reference>
<dbReference type="AlphaFoldDB" id="A0A061AA47"/>
<gene>
    <name evidence="4" type="ORF">J2Z30_009549</name>
    <name evidence="3" type="ORF">SIRAN8755</name>
</gene>
<name>A0A061AA47_9ACTN</name>
<dbReference type="SUPFAM" id="SSF54637">
    <property type="entry name" value="Thioesterase/thiol ester dehydrase-isomerase"/>
    <property type="match status" value="1"/>
</dbReference>
<dbReference type="GO" id="GO:0019171">
    <property type="term" value="F:(3R)-hydroxyacyl-[acyl-carrier-protein] dehydratase activity"/>
    <property type="evidence" value="ECO:0007669"/>
    <property type="project" value="UniProtKB-EC"/>
</dbReference>
<dbReference type="PANTHER" id="PTHR30272">
    <property type="entry name" value="3-HYDROXYACYL-[ACYL-CARRIER-PROTEIN] DEHYDRATASE"/>
    <property type="match status" value="1"/>
</dbReference>
<comment type="similarity">
    <text evidence="1">Belongs to the thioester dehydratase family. FabZ subfamily.</text>
</comment>